<accession>A0A8J5JEI3</accession>
<feature type="region of interest" description="Disordered" evidence="1">
    <location>
        <begin position="468"/>
        <end position="492"/>
    </location>
</feature>
<feature type="compositionally biased region" description="Low complexity" evidence="1">
    <location>
        <begin position="900"/>
        <end position="920"/>
    </location>
</feature>
<reference evidence="2" key="1">
    <citation type="journal article" date="2021" name="Sci. Adv.">
        <title>The American lobster genome reveals insights on longevity, neural, and immune adaptations.</title>
        <authorList>
            <person name="Polinski J.M."/>
            <person name="Zimin A.V."/>
            <person name="Clark K.F."/>
            <person name="Kohn A.B."/>
            <person name="Sadowski N."/>
            <person name="Timp W."/>
            <person name="Ptitsyn A."/>
            <person name="Khanna P."/>
            <person name="Romanova D.Y."/>
            <person name="Williams P."/>
            <person name="Greenwood S.J."/>
            <person name="Moroz L.L."/>
            <person name="Walt D.R."/>
            <person name="Bodnar A.G."/>
        </authorList>
    </citation>
    <scope>NUCLEOTIDE SEQUENCE</scope>
    <source>
        <strain evidence="2">GMGI-L3</strain>
    </source>
</reference>
<feature type="compositionally biased region" description="Polar residues" evidence="1">
    <location>
        <begin position="285"/>
        <end position="294"/>
    </location>
</feature>
<feature type="region of interest" description="Disordered" evidence="1">
    <location>
        <begin position="897"/>
        <end position="931"/>
    </location>
</feature>
<sequence length="931" mass="102168">GTPSDPPSLGPSAPPSMTSSFVSEDTPATTPATPAADGDTFSQKQLSANNSSEDHLTVLEGSQFSGVVTRPPGDRWQPQSQPSSSSSAPPKQTPMCEEAVVSPIAHPYPHNSNTVPDKGSLALGYQATSTNKSSATNQQAKINAFKNSKSPNLSVPVISPVHGTQTLPQIVEKPLQPLYSNNPPPSTPPPTLKLPSNLPDTIKKRSYTIGGGAIPKVSDTHRTASSKFLFTRNVSSYDGDTEEACESLLTSDSDERAHTLCCSRSVEVQTEACKGQECDRPPRSPSLSVTSSPTHRTKPKTTRSLNSPIPPPIPPRNKPLKSPIKKSGSVNWLDRSSSIVDLGNLFEEVKQSREILHKSRDSLYRSSEKSTLSVSGPLSRTKSVNNIQHLGLARTRDSGLSQSSWELGDADTSSHFRSQKLGSSFNEDQRPNMLSVSSNIKRSPALRRLTGREKLGINVEDSVYHTVHTPSHASVNPRTKSRGRPGTPNTPAFQEDVYYTIQGGAGVTQHYQTEESRAWQPSGSMPMHHPKTYYNSSSSSSEEGFEEDDPLYEPLHESPTNVSPTEAYIPHYPLETPYLSPRSPKYYFHHHSPPHTMYYPPLSPKSPKHHLYSPKSSHQYSHSPHQMYPNPQCSPQSSHCPQSYHYPCTCMHQSYPNPLCSRPWPSPTAQLETGRSCSWTEDEELETVRHELEDLSEDDDSFQQLLSKQEHEEVELRRRHQQEREAFKVLRLQRCHQNRRPKSLRLASSPGPPPSGTTPTSPLCQTDDTHSEGCKELAGISDSVIMSDHSGETSTSAVSSGTKKGRTISEDMLELVQNLGPTRPQPRPPPGKMTLNQMMAQQKTSTLVPPIGQRPFYSSVGIAAGPYPGQYFSAYQTFPIPYQRLSDGSYVAVSKVDDGSAAPSSTSSSSSNIQQQQPPATSASWVHWQQQ</sequence>
<protein>
    <submittedName>
        <fullName evidence="2">Putative serine/arginine repetitive matrix protein 2-like 6</fullName>
    </submittedName>
</protein>
<feature type="region of interest" description="Disordered" evidence="1">
    <location>
        <begin position="605"/>
        <end position="630"/>
    </location>
</feature>
<feature type="region of interest" description="Disordered" evidence="1">
    <location>
        <begin position="360"/>
        <end position="379"/>
    </location>
</feature>
<keyword evidence="3" id="KW-1185">Reference proteome</keyword>
<feature type="region of interest" description="Disordered" evidence="1">
    <location>
        <begin position="1"/>
        <end position="120"/>
    </location>
</feature>
<dbReference type="Proteomes" id="UP000747542">
    <property type="component" value="Unassembled WGS sequence"/>
</dbReference>
<feature type="compositionally biased region" description="Polar residues" evidence="1">
    <location>
        <begin position="614"/>
        <end position="624"/>
    </location>
</feature>
<proteinExistence type="predicted"/>
<feature type="region of interest" description="Disordered" evidence="1">
    <location>
        <begin position="738"/>
        <end position="773"/>
    </location>
</feature>
<feature type="compositionally biased region" description="Polar residues" evidence="1">
    <location>
        <begin position="792"/>
        <end position="802"/>
    </location>
</feature>
<feature type="non-terminal residue" evidence="2">
    <location>
        <position position="1"/>
    </location>
</feature>
<dbReference type="EMBL" id="JAHLQT010043055">
    <property type="protein sequence ID" value="KAG7155126.1"/>
    <property type="molecule type" value="Genomic_DNA"/>
</dbReference>
<feature type="compositionally biased region" description="Polar residues" evidence="1">
    <location>
        <begin position="468"/>
        <end position="478"/>
    </location>
</feature>
<evidence type="ECO:0000256" key="1">
    <source>
        <dbReference type="SAM" id="MobiDB-lite"/>
    </source>
</evidence>
<feature type="compositionally biased region" description="Polar residues" evidence="1">
    <location>
        <begin position="40"/>
        <end position="51"/>
    </location>
</feature>
<feature type="compositionally biased region" description="Polar residues" evidence="1">
    <location>
        <begin position="921"/>
        <end position="931"/>
    </location>
</feature>
<feature type="region of interest" description="Disordered" evidence="1">
    <location>
        <begin position="172"/>
        <end position="199"/>
    </location>
</feature>
<evidence type="ECO:0000313" key="2">
    <source>
        <dbReference type="EMBL" id="KAG7155126.1"/>
    </source>
</evidence>
<feature type="compositionally biased region" description="Low complexity" evidence="1">
    <location>
        <begin position="26"/>
        <end position="36"/>
    </location>
</feature>
<feature type="compositionally biased region" description="Low complexity" evidence="1">
    <location>
        <begin position="77"/>
        <end position="90"/>
    </location>
</feature>
<comment type="caution">
    <text evidence="2">The sequence shown here is derived from an EMBL/GenBank/DDBJ whole genome shotgun (WGS) entry which is preliminary data.</text>
</comment>
<feature type="compositionally biased region" description="Pro residues" evidence="1">
    <location>
        <begin position="182"/>
        <end position="192"/>
    </location>
</feature>
<feature type="region of interest" description="Disordered" evidence="1">
    <location>
        <begin position="509"/>
        <end position="563"/>
    </location>
</feature>
<organism evidence="2 3">
    <name type="scientific">Homarus americanus</name>
    <name type="common">American lobster</name>
    <dbReference type="NCBI Taxonomy" id="6706"/>
    <lineage>
        <taxon>Eukaryota</taxon>
        <taxon>Metazoa</taxon>
        <taxon>Ecdysozoa</taxon>
        <taxon>Arthropoda</taxon>
        <taxon>Crustacea</taxon>
        <taxon>Multicrustacea</taxon>
        <taxon>Malacostraca</taxon>
        <taxon>Eumalacostraca</taxon>
        <taxon>Eucarida</taxon>
        <taxon>Decapoda</taxon>
        <taxon>Pleocyemata</taxon>
        <taxon>Astacidea</taxon>
        <taxon>Nephropoidea</taxon>
        <taxon>Nephropidae</taxon>
        <taxon>Homarus</taxon>
    </lineage>
</organism>
<feature type="region of interest" description="Disordered" evidence="1">
    <location>
        <begin position="272"/>
        <end position="329"/>
    </location>
</feature>
<name>A0A8J5JEI3_HOMAM</name>
<feature type="region of interest" description="Disordered" evidence="1">
    <location>
        <begin position="786"/>
        <end position="805"/>
    </location>
</feature>
<feature type="compositionally biased region" description="Pro residues" evidence="1">
    <location>
        <begin position="1"/>
        <end position="14"/>
    </location>
</feature>
<evidence type="ECO:0000313" key="3">
    <source>
        <dbReference type="Proteomes" id="UP000747542"/>
    </source>
</evidence>
<gene>
    <name evidence="2" type="primary">SRRM2-L6</name>
    <name evidence="2" type="ORF">Hamer_G020992</name>
</gene>
<feature type="compositionally biased region" description="Polar residues" evidence="1">
    <location>
        <begin position="369"/>
        <end position="379"/>
    </location>
</feature>
<feature type="compositionally biased region" description="Pro residues" evidence="1">
    <location>
        <begin position="308"/>
        <end position="317"/>
    </location>
</feature>
<dbReference type="AlphaFoldDB" id="A0A8J5JEI3"/>